<evidence type="ECO:0000259" key="3">
    <source>
        <dbReference type="SMART" id="SM01027"/>
    </source>
</evidence>
<feature type="domain" description="Beta-Casp" evidence="3">
    <location>
        <begin position="238"/>
        <end position="361"/>
    </location>
</feature>
<dbReference type="GO" id="GO:0016787">
    <property type="term" value="F:hydrolase activity"/>
    <property type="evidence" value="ECO:0007669"/>
    <property type="project" value="UniProtKB-KW"/>
</dbReference>
<evidence type="ECO:0000313" key="5">
    <source>
        <dbReference type="Proteomes" id="UP000298484"/>
    </source>
</evidence>
<dbReference type="Gene3D" id="3.60.15.10">
    <property type="entry name" value="Ribonuclease Z/Hydroxyacylglutathione hydrolase-like"/>
    <property type="match status" value="1"/>
</dbReference>
<protein>
    <submittedName>
        <fullName evidence="4">MBL fold metallo-hydrolase</fullName>
    </submittedName>
</protein>
<dbReference type="SMART" id="SM01027">
    <property type="entry name" value="Beta-Casp"/>
    <property type="match status" value="1"/>
</dbReference>
<dbReference type="Pfam" id="PF07521">
    <property type="entry name" value="RMMBL"/>
    <property type="match status" value="1"/>
</dbReference>
<accession>A0A4Y9AE06</accession>
<dbReference type="EMBL" id="SRHY01000002">
    <property type="protein sequence ID" value="TFJ94129.1"/>
    <property type="molecule type" value="Genomic_DNA"/>
</dbReference>
<dbReference type="InterPro" id="IPR036866">
    <property type="entry name" value="RibonucZ/Hydroxyglut_hydro"/>
</dbReference>
<dbReference type="Gene3D" id="3.40.50.10890">
    <property type="match status" value="1"/>
</dbReference>
<dbReference type="AlphaFoldDB" id="A0A4Y9AE06"/>
<dbReference type="Proteomes" id="UP000298484">
    <property type="component" value="Unassembled WGS sequence"/>
</dbReference>
<dbReference type="Pfam" id="PF16661">
    <property type="entry name" value="Lactamase_B_6"/>
    <property type="match status" value="1"/>
</dbReference>
<keyword evidence="1 4" id="KW-0378">Hydrolase</keyword>
<name>A0A4Y9AE06_9BACI</name>
<dbReference type="Pfam" id="PF10996">
    <property type="entry name" value="Beta-Casp"/>
    <property type="match status" value="1"/>
</dbReference>
<sequence>MKVSVLGGGNEIGASCLHIQFDESSILIDAGMRMQGEDGLPMLGMLEELSKPDSILVTHAHADHIGALPVVHTLYPDVPVYATPPTADLMQLMMKDSYKILLEQSRANQALMPYTEEQMNQLLMDVRVLPANGVLKIGDLTITAYRAGHIVGAVMFMIEAGGERLLVTGDLSFRGGRTIPGAKVTEGTRPDVVVMESTYGNRLHTDRNTEEKRLAEHVAETVTNGGFALIPAFALGRAQEVLLILQDYMEKGLIPSFPIYVDGLVTPVSRIYRNYPHYLKGPVAHRIRTNGDAFLTEGRCIPVSAKERDTIIEGKPACIVASSGMLTGGASAWYAKHLVKDEKNAIYLTGYQDEESPGKKLLALAAGDESTIDIDGTSYDVNCRVDKFGLSAHADASEMTRFLETLDPTYTLLVHGDDDARTALEDKIHPRFHPVLTENGETYPFEKRKEGKGVTGKRYKRNREQERLRSYIGHVLLYQKDTDNTLKFGLCQNVHPKMATFYCDTPKGKLDKVASAMVLDTLGPWSLPIDDFSEAAKDVLTFSRPYLKNIDWDVLPDYIMSLQEIFQKLQVTDEAQQFAIALALQSIPDTQKHVDREGRSGYKLNKDITFQLSNLALPIQAVKMNANHAMDAVRDYFAGNTHFLKCGVKENGTENEYLLLSFDFPGSITKVDQRQITADIKQQTGWDAVISDSVRHEAFQPLLTSLMEQHVGMPSVHIQDGVVMTKEAKPENSRRIRDAFKQTTGFQLVFSEESSGVGVSDTYGEEALYMAGSDVAPMENNQAIAVAKQYGEDYGVSIYKTSMKNQSGQPLMELHFISPEVAARYSEMMQTLSKEIGMAVTYAKTPKQNEIIRITNEWLPDNWGQTGNPSVHMDKAEVSVKVAEKPDGDEFENARSGIEAETGYTLRLK</sequence>
<dbReference type="OrthoDB" id="9803916at2"/>
<keyword evidence="5" id="KW-1185">Reference proteome</keyword>
<feature type="domain" description="Metallo-beta-lactamase" evidence="2">
    <location>
        <begin position="13"/>
        <end position="226"/>
    </location>
</feature>
<dbReference type="CDD" id="cd16295">
    <property type="entry name" value="TTHA0252-CPSF-like_MBL-fold"/>
    <property type="match status" value="1"/>
</dbReference>
<evidence type="ECO:0000259" key="2">
    <source>
        <dbReference type="SMART" id="SM00849"/>
    </source>
</evidence>
<proteinExistence type="predicted"/>
<dbReference type="InterPro" id="IPR050698">
    <property type="entry name" value="MBL"/>
</dbReference>
<dbReference type="InterPro" id="IPR001279">
    <property type="entry name" value="Metallo-B-lactamas"/>
</dbReference>
<evidence type="ECO:0000313" key="4">
    <source>
        <dbReference type="EMBL" id="TFJ94129.1"/>
    </source>
</evidence>
<evidence type="ECO:0000256" key="1">
    <source>
        <dbReference type="ARBA" id="ARBA00022801"/>
    </source>
</evidence>
<gene>
    <name evidence="4" type="ORF">E4U82_02380</name>
</gene>
<dbReference type="GO" id="GO:0004521">
    <property type="term" value="F:RNA endonuclease activity"/>
    <property type="evidence" value="ECO:0007669"/>
    <property type="project" value="TreeGrafter"/>
</dbReference>
<dbReference type="InterPro" id="IPR022712">
    <property type="entry name" value="Beta_Casp"/>
</dbReference>
<dbReference type="SMART" id="SM00849">
    <property type="entry name" value="Lactamase_B"/>
    <property type="match status" value="1"/>
</dbReference>
<reference evidence="4 5" key="1">
    <citation type="submission" date="2019-03" db="EMBL/GenBank/DDBJ databases">
        <title>Genome sequence of Lentibacillus salicampi ATCC BAA-719.</title>
        <authorList>
            <person name="Maclea K.S."/>
            <person name="Simoes Junior M."/>
        </authorList>
    </citation>
    <scope>NUCLEOTIDE SEQUENCE [LARGE SCALE GENOMIC DNA]</scope>
    <source>
        <strain evidence="4 5">ATCC BAA-719</strain>
    </source>
</reference>
<dbReference type="PANTHER" id="PTHR11203:SF37">
    <property type="entry name" value="INTEGRATOR COMPLEX SUBUNIT 11"/>
    <property type="match status" value="1"/>
</dbReference>
<dbReference type="RefSeq" id="WP_135108444.1">
    <property type="nucleotide sequence ID" value="NZ_SRHY01000002.1"/>
</dbReference>
<dbReference type="InterPro" id="IPR011108">
    <property type="entry name" value="RMMBL"/>
</dbReference>
<organism evidence="4 5">
    <name type="scientific">Lentibacillus salicampi</name>
    <dbReference type="NCBI Taxonomy" id="175306"/>
    <lineage>
        <taxon>Bacteria</taxon>
        <taxon>Bacillati</taxon>
        <taxon>Bacillota</taxon>
        <taxon>Bacilli</taxon>
        <taxon>Bacillales</taxon>
        <taxon>Bacillaceae</taxon>
        <taxon>Lentibacillus</taxon>
    </lineage>
</organism>
<comment type="caution">
    <text evidence="4">The sequence shown here is derived from an EMBL/GenBank/DDBJ whole genome shotgun (WGS) entry which is preliminary data.</text>
</comment>
<dbReference type="SUPFAM" id="SSF56281">
    <property type="entry name" value="Metallo-hydrolase/oxidoreductase"/>
    <property type="match status" value="1"/>
</dbReference>
<dbReference type="PANTHER" id="PTHR11203">
    <property type="entry name" value="CLEAVAGE AND POLYADENYLATION SPECIFICITY FACTOR FAMILY MEMBER"/>
    <property type="match status" value="1"/>
</dbReference>